<organism evidence="1">
    <name type="scientific">hydrothermal vent metagenome</name>
    <dbReference type="NCBI Taxonomy" id="652676"/>
    <lineage>
        <taxon>unclassified sequences</taxon>
        <taxon>metagenomes</taxon>
        <taxon>ecological metagenomes</taxon>
    </lineage>
</organism>
<gene>
    <name evidence="1" type="ORF">MNBD_GAMMA10-2340</name>
</gene>
<name>A0A3B0Y000_9ZZZZ</name>
<proteinExistence type="predicted"/>
<protein>
    <submittedName>
        <fullName evidence="1">Uncharacterized protein</fullName>
    </submittedName>
</protein>
<dbReference type="EMBL" id="UOFJ01000512">
    <property type="protein sequence ID" value="VAW70300.1"/>
    <property type="molecule type" value="Genomic_DNA"/>
</dbReference>
<accession>A0A3B0Y000</accession>
<reference evidence="1" key="1">
    <citation type="submission" date="2018-06" db="EMBL/GenBank/DDBJ databases">
        <authorList>
            <person name="Zhirakovskaya E."/>
        </authorList>
    </citation>
    <scope>NUCLEOTIDE SEQUENCE</scope>
</reference>
<evidence type="ECO:0000313" key="1">
    <source>
        <dbReference type="EMBL" id="VAW70300.1"/>
    </source>
</evidence>
<sequence>MIKNYKNLFLTAIILTILSAPGVARQQEFNIIDLVKIVPFVDLVQNEEITSKNLLNLINNKSRQNNTEPSTPYIWVLKKYSKNTIIFHNEYEWWELHTYAMQENKQLLLVNTQLGNHNQSQTFSFFIYDKNTLNGFKKIKSSQFIPETIKENEFLTKDQKFSESIEENAVLYMNEDGTIGAAPWTWMATRWENKEPQYEIKFIWDKEKNTFIKIKERI</sequence>
<dbReference type="AlphaFoldDB" id="A0A3B0Y000"/>